<sequence>MKNIITILALVFTISVGATNISSNENNNLHEDITNIQEINPELNEMLKSGEIQSLTIAYNDDFSCTLSAEVSYNGAAIKLSITADTCEEAGAGIAQAVRGFYNELQ</sequence>
<dbReference type="RefSeq" id="WP_089661330.1">
    <property type="nucleotide sequence ID" value="NZ_LT629745.1"/>
</dbReference>
<gene>
    <name evidence="2" type="ORF">SAMN04488552_0718</name>
</gene>
<keyword evidence="1" id="KW-0732">Signal</keyword>
<evidence type="ECO:0000313" key="2">
    <source>
        <dbReference type="EMBL" id="SDR72434.1"/>
    </source>
</evidence>
<dbReference type="STRING" id="1250231.SAMN04488552_0718"/>
<organism evidence="2 3">
    <name type="scientific">Christiangramia echinicola</name>
    <dbReference type="NCBI Taxonomy" id="279359"/>
    <lineage>
        <taxon>Bacteria</taxon>
        <taxon>Pseudomonadati</taxon>
        <taxon>Bacteroidota</taxon>
        <taxon>Flavobacteriia</taxon>
        <taxon>Flavobacteriales</taxon>
        <taxon>Flavobacteriaceae</taxon>
        <taxon>Christiangramia</taxon>
    </lineage>
</organism>
<protein>
    <submittedName>
        <fullName evidence="2">Uncharacterized protein</fullName>
    </submittedName>
</protein>
<keyword evidence="3" id="KW-1185">Reference proteome</keyword>
<dbReference type="AlphaFoldDB" id="A0A1H1LCZ3"/>
<dbReference type="EMBL" id="LT629745">
    <property type="protein sequence ID" value="SDR72434.1"/>
    <property type="molecule type" value="Genomic_DNA"/>
</dbReference>
<evidence type="ECO:0000256" key="1">
    <source>
        <dbReference type="SAM" id="SignalP"/>
    </source>
</evidence>
<proteinExistence type="predicted"/>
<evidence type="ECO:0000313" key="3">
    <source>
        <dbReference type="Proteomes" id="UP000198858"/>
    </source>
</evidence>
<accession>A0A1H1LCZ3</accession>
<feature type="chain" id="PRO_5009253351" evidence="1">
    <location>
        <begin position="19"/>
        <end position="106"/>
    </location>
</feature>
<name>A0A1H1LCZ3_9FLAO</name>
<feature type="signal peptide" evidence="1">
    <location>
        <begin position="1"/>
        <end position="18"/>
    </location>
</feature>
<dbReference type="Proteomes" id="UP000198858">
    <property type="component" value="Chromosome I"/>
</dbReference>
<reference evidence="2 3" key="1">
    <citation type="submission" date="2016-10" db="EMBL/GenBank/DDBJ databases">
        <authorList>
            <person name="Varghese N."/>
            <person name="Submissions S."/>
        </authorList>
    </citation>
    <scope>NUCLEOTIDE SEQUENCE [LARGE SCALE GENOMIC DNA]</scope>
    <source>
        <strain evidence="2 3">Mar_2010_102</strain>
    </source>
</reference>